<evidence type="ECO:0000256" key="2">
    <source>
        <dbReference type="ARBA" id="ARBA00004429"/>
    </source>
</evidence>
<accession>A0ABZ0D008</accession>
<proteinExistence type="inferred from homology"/>
<name>A0ABZ0D008_9BURK</name>
<dbReference type="Proteomes" id="UP001303946">
    <property type="component" value="Chromosome"/>
</dbReference>
<evidence type="ECO:0000256" key="9">
    <source>
        <dbReference type="ARBA" id="ARBA00022857"/>
    </source>
</evidence>
<comment type="function">
    <text evidence="1 15">The transhydrogenation between NADH and NADP is coupled to respiration and ATP hydrolysis and functions as a proton pump across the membrane.</text>
</comment>
<feature type="transmembrane region" description="Helical" evidence="16">
    <location>
        <begin position="62"/>
        <end position="80"/>
    </location>
</feature>
<dbReference type="Gene3D" id="3.40.50.1220">
    <property type="entry name" value="TPP-binding domain"/>
    <property type="match status" value="1"/>
</dbReference>
<dbReference type="InterPro" id="IPR029035">
    <property type="entry name" value="DHS-like_NAD/FAD-binding_dom"/>
</dbReference>
<feature type="transmembrane region" description="Helical" evidence="16">
    <location>
        <begin position="177"/>
        <end position="195"/>
    </location>
</feature>
<evidence type="ECO:0000256" key="1">
    <source>
        <dbReference type="ARBA" id="ARBA00003943"/>
    </source>
</evidence>
<dbReference type="InterPro" id="IPR012136">
    <property type="entry name" value="NADH_DH_b"/>
</dbReference>
<comment type="subcellular location">
    <subcellularLocation>
        <location evidence="2">Cell inner membrane</location>
        <topology evidence="2">Multi-pass membrane protein</topology>
    </subcellularLocation>
</comment>
<evidence type="ECO:0000256" key="5">
    <source>
        <dbReference type="ARBA" id="ARBA00014581"/>
    </source>
</evidence>
<evidence type="ECO:0000256" key="13">
    <source>
        <dbReference type="ARBA" id="ARBA00023136"/>
    </source>
</evidence>
<feature type="transmembrane region" description="Helical" evidence="16">
    <location>
        <begin position="201"/>
        <end position="220"/>
    </location>
</feature>
<evidence type="ECO:0000256" key="14">
    <source>
        <dbReference type="ARBA" id="ARBA00048202"/>
    </source>
</evidence>
<dbReference type="PIRSF" id="PIRSF000204">
    <property type="entry name" value="PNTB"/>
    <property type="match status" value="1"/>
</dbReference>
<gene>
    <name evidence="18" type="ORF">RXV79_01640</name>
</gene>
<feature type="transmembrane region" description="Helical" evidence="16">
    <location>
        <begin position="133"/>
        <end position="156"/>
    </location>
</feature>
<protein>
    <recommendedName>
        <fullName evidence="5 15">NAD(P) transhydrogenase subunit beta</fullName>
        <ecNumber evidence="4 15">7.1.1.1</ecNumber>
    </recommendedName>
    <alternativeName>
        <fullName evidence="15">Nicotinamide nucleotide transhydrogenase subunit beta</fullName>
    </alternativeName>
</protein>
<evidence type="ECO:0000256" key="3">
    <source>
        <dbReference type="ARBA" id="ARBA00007919"/>
    </source>
</evidence>
<dbReference type="InterPro" id="IPR034300">
    <property type="entry name" value="PNTB-like"/>
</dbReference>
<dbReference type="PANTHER" id="PTHR44758">
    <property type="entry name" value="NAD(P) TRANSHYDROGENASE SUBUNIT BETA"/>
    <property type="match status" value="1"/>
</dbReference>
<keyword evidence="19" id="KW-1185">Reference proteome</keyword>
<feature type="domain" description="NADP transhydrogenase beta-like" evidence="17">
    <location>
        <begin position="7"/>
        <end position="471"/>
    </location>
</feature>
<evidence type="ECO:0000313" key="18">
    <source>
        <dbReference type="EMBL" id="WOB08771.1"/>
    </source>
</evidence>
<dbReference type="Pfam" id="PF02233">
    <property type="entry name" value="PNTB"/>
    <property type="match status" value="1"/>
</dbReference>
<evidence type="ECO:0000259" key="17">
    <source>
        <dbReference type="Pfam" id="PF02233"/>
    </source>
</evidence>
<evidence type="ECO:0000256" key="15">
    <source>
        <dbReference type="PIRNR" id="PIRNR000204"/>
    </source>
</evidence>
<evidence type="ECO:0000256" key="16">
    <source>
        <dbReference type="SAM" id="Phobius"/>
    </source>
</evidence>
<keyword evidence="13 15" id="KW-0472">Membrane</keyword>
<keyword evidence="6 15" id="KW-1003">Cell membrane</keyword>
<evidence type="ECO:0000256" key="8">
    <source>
        <dbReference type="ARBA" id="ARBA00022692"/>
    </source>
</evidence>
<feature type="transmembrane region" description="Helical" evidence="16">
    <location>
        <begin position="36"/>
        <end position="56"/>
    </location>
</feature>
<feature type="transmembrane region" description="Helical" evidence="16">
    <location>
        <begin position="251"/>
        <end position="271"/>
    </location>
</feature>
<comment type="similarity">
    <text evidence="3 15">Belongs to the PNT beta subunit family.</text>
</comment>
<dbReference type="SUPFAM" id="SSF52467">
    <property type="entry name" value="DHS-like NAD/FAD-binding domain"/>
    <property type="match status" value="1"/>
</dbReference>
<organism evidence="18 19">
    <name type="scientific">Piscinibacter gummiphilus</name>
    <dbReference type="NCBI Taxonomy" id="946333"/>
    <lineage>
        <taxon>Bacteria</taxon>
        <taxon>Pseudomonadati</taxon>
        <taxon>Pseudomonadota</taxon>
        <taxon>Betaproteobacteria</taxon>
        <taxon>Burkholderiales</taxon>
        <taxon>Sphaerotilaceae</taxon>
        <taxon>Piscinibacter</taxon>
    </lineage>
</organism>
<keyword evidence="12 15" id="KW-0520">NAD</keyword>
<keyword evidence="10 15" id="KW-1278">Translocase</keyword>
<keyword evidence="8 16" id="KW-0812">Transmembrane</keyword>
<evidence type="ECO:0000256" key="4">
    <source>
        <dbReference type="ARBA" id="ARBA00012943"/>
    </source>
</evidence>
<keyword evidence="9 15" id="KW-0521">NADP</keyword>
<feature type="transmembrane region" description="Helical" evidence="16">
    <location>
        <begin position="6"/>
        <end position="24"/>
    </location>
</feature>
<dbReference type="PANTHER" id="PTHR44758:SF1">
    <property type="entry name" value="NAD(P) TRANSHYDROGENASE SUBUNIT BETA"/>
    <property type="match status" value="1"/>
</dbReference>
<feature type="transmembrane region" description="Helical" evidence="16">
    <location>
        <begin position="92"/>
        <end position="113"/>
    </location>
</feature>
<keyword evidence="11 16" id="KW-1133">Transmembrane helix</keyword>
<sequence>MSMNVVTLLYLVASICFIQALKGLSHPTTSIRGNLFGMVGMAIAVVTTGALIVKLAGGSALGLGWVLLGLLVGGTAGAIMAKRVEMTKMPELVAFMHSMIGLAAVFIAVAAVAEPHAFNIAAKGDPIPTGNRLELFLGAAIGAITFSGSVIAFGKLSGKYKFRLFQGAPVVFAGQHMLNLVLGLATVGLGLVFMFTGNWNAFFAMLALSFVMGVLIIIPIGGADMPVVVSMLNSYSGWAAAGIGFSLNNSMLIIAGSLVGSSGAILSYIMCKAMNRSFFNVILGGFGGDATAAVGGAQQQRNVKSGSADDAAFVLGNAETVVIVPGYGLAVARAQHAVKELAAKLTEKGVTVKYAIHPVAGRMPGHMNVLLAEAEVPYDQVFEMEDINGEFGQADVAIILGANDVVNPAAHVKGSPIYGMPILEAYKAKTIIVNKRSMAAGYAGLDNELFYMDKTMMVFGDAKKVVEDMVKAVE</sequence>
<evidence type="ECO:0000256" key="6">
    <source>
        <dbReference type="ARBA" id="ARBA00022475"/>
    </source>
</evidence>
<evidence type="ECO:0000256" key="11">
    <source>
        <dbReference type="ARBA" id="ARBA00022989"/>
    </source>
</evidence>
<evidence type="ECO:0000256" key="12">
    <source>
        <dbReference type="ARBA" id="ARBA00023027"/>
    </source>
</evidence>
<reference evidence="18 19" key="1">
    <citation type="submission" date="2023-10" db="EMBL/GenBank/DDBJ databases">
        <title>Bacteria for the degradation of biodegradable plastic PBAT(Polybutylene adipate terephthalate).</title>
        <authorList>
            <person name="Weon H.-Y."/>
            <person name="Yeon J."/>
        </authorList>
    </citation>
    <scope>NUCLEOTIDE SEQUENCE [LARGE SCALE GENOMIC DNA]</scope>
    <source>
        <strain evidence="18 19">SBD 7-3</strain>
    </source>
</reference>
<dbReference type="RefSeq" id="WP_296723995.1">
    <property type="nucleotide sequence ID" value="NZ_CP136336.1"/>
</dbReference>
<evidence type="ECO:0000313" key="19">
    <source>
        <dbReference type="Proteomes" id="UP001303946"/>
    </source>
</evidence>
<evidence type="ECO:0000256" key="7">
    <source>
        <dbReference type="ARBA" id="ARBA00022519"/>
    </source>
</evidence>
<comment type="catalytic activity">
    <reaction evidence="14 15">
        <text>NAD(+) + NADPH + H(+)(in) = NADH + NADP(+) + H(+)(out)</text>
        <dbReference type="Rhea" id="RHEA:47992"/>
        <dbReference type="ChEBI" id="CHEBI:15378"/>
        <dbReference type="ChEBI" id="CHEBI:57540"/>
        <dbReference type="ChEBI" id="CHEBI:57783"/>
        <dbReference type="ChEBI" id="CHEBI:57945"/>
        <dbReference type="ChEBI" id="CHEBI:58349"/>
        <dbReference type="EC" id="7.1.1.1"/>
    </reaction>
</comment>
<keyword evidence="7 15" id="KW-0997">Cell inner membrane</keyword>
<dbReference type="EC" id="7.1.1.1" evidence="4 15"/>
<dbReference type="EMBL" id="CP136336">
    <property type="protein sequence ID" value="WOB08771.1"/>
    <property type="molecule type" value="Genomic_DNA"/>
</dbReference>
<evidence type="ECO:0000256" key="10">
    <source>
        <dbReference type="ARBA" id="ARBA00022967"/>
    </source>
</evidence>